<evidence type="ECO:0000256" key="2">
    <source>
        <dbReference type="ARBA" id="ARBA00022676"/>
    </source>
</evidence>
<evidence type="ECO:0000256" key="3">
    <source>
        <dbReference type="ARBA" id="ARBA00022679"/>
    </source>
</evidence>
<organism evidence="5 6">
    <name type="scientific">Paraglaciecola psychrophila 170</name>
    <dbReference type="NCBI Taxonomy" id="1129794"/>
    <lineage>
        <taxon>Bacteria</taxon>
        <taxon>Pseudomonadati</taxon>
        <taxon>Pseudomonadota</taxon>
        <taxon>Gammaproteobacteria</taxon>
        <taxon>Alteromonadales</taxon>
        <taxon>Alteromonadaceae</taxon>
        <taxon>Paraglaciecola</taxon>
    </lineage>
</organism>
<dbReference type="GO" id="GO:0016757">
    <property type="term" value="F:glycosyltransferase activity"/>
    <property type="evidence" value="ECO:0007669"/>
    <property type="project" value="UniProtKB-KW"/>
</dbReference>
<dbReference type="Gene3D" id="3.90.550.10">
    <property type="entry name" value="Spore Coat Polysaccharide Biosynthesis Protein SpsA, Chain A"/>
    <property type="match status" value="1"/>
</dbReference>
<accession>M4RRW1</accession>
<dbReference type="HOGENOM" id="CLU_025996_19_6_6"/>
<dbReference type="RefSeq" id="WP_015431146.1">
    <property type="nucleotide sequence ID" value="NC_020514.1"/>
</dbReference>
<dbReference type="CDD" id="cd00761">
    <property type="entry name" value="Glyco_tranf_GTA_type"/>
    <property type="match status" value="1"/>
</dbReference>
<proteinExistence type="inferred from homology"/>
<dbReference type="InterPro" id="IPR029044">
    <property type="entry name" value="Nucleotide-diphossugar_trans"/>
</dbReference>
<dbReference type="Proteomes" id="UP000011864">
    <property type="component" value="Chromosome"/>
</dbReference>
<dbReference type="eggNOG" id="COG1216">
    <property type="taxonomic scope" value="Bacteria"/>
</dbReference>
<name>M4RRW1_9ALTE</name>
<dbReference type="PANTHER" id="PTHR43179">
    <property type="entry name" value="RHAMNOSYLTRANSFERASE WBBL"/>
    <property type="match status" value="1"/>
</dbReference>
<evidence type="ECO:0000256" key="1">
    <source>
        <dbReference type="ARBA" id="ARBA00006739"/>
    </source>
</evidence>
<keyword evidence="3" id="KW-0808">Transferase</keyword>
<keyword evidence="2" id="KW-0328">Glycosyltransferase</keyword>
<dbReference type="InterPro" id="IPR001173">
    <property type="entry name" value="Glyco_trans_2-like"/>
</dbReference>
<reference evidence="5 6" key="1">
    <citation type="journal article" date="2013" name="Genome Announc.">
        <title>Complete Genome Sequence of Glaciecola psychrophila Strain 170T.</title>
        <authorList>
            <person name="Yin J."/>
            <person name="Chen J."/>
            <person name="Liu G."/>
            <person name="Yu Y."/>
            <person name="Song L."/>
            <person name="Wang X."/>
            <person name="Qu X."/>
        </authorList>
    </citation>
    <scope>NUCLEOTIDE SEQUENCE [LARGE SCALE GENOMIC DNA]</scope>
    <source>
        <strain evidence="5 6">170</strain>
    </source>
</reference>
<dbReference type="PATRIC" id="fig|1129794.4.peg.4187"/>
<feature type="domain" description="Glycosyltransferase 2-like" evidence="4">
    <location>
        <begin position="16"/>
        <end position="141"/>
    </location>
</feature>
<dbReference type="SUPFAM" id="SSF53448">
    <property type="entry name" value="Nucleotide-diphospho-sugar transferases"/>
    <property type="match status" value="1"/>
</dbReference>
<dbReference type="KEGG" id="gps:C427_4206"/>
<dbReference type="STRING" id="1129794.C427_4206"/>
<protein>
    <recommendedName>
        <fullName evidence="4">Glycosyltransferase 2-like domain-containing protein</fullName>
    </recommendedName>
</protein>
<evidence type="ECO:0000313" key="5">
    <source>
        <dbReference type="EMBL" id="AGH46311.1"/>
    </source>
</evidence>
<evidence type="ECO:0000259" key="4">
    <source>
        <dbReference type="Pfam" id="PF00535"/>
    </source>
</evidence>
<sequence>MQPSKNKSLEGIEIAVIIPCFNDVDRLNLCLDALSKQTLNSQKFTVIVVDNGSDIYPTVATDLYPNVHLLSESKPGSYNARNKGIASIESEFYAFTDADCIPEKTWLEESLNAVKNQEIDAIGGPIHLFSIKEDAPTPFELLDILSGFQQHKSVKKLLYTPTANLVTKSKTFEKIGYFNGSLMSGGDKEWCQRLNNSGGTLLYVQNATVNHPARASAIEYYTKIRRLAHGMWARKNTDPTIKSYLGIKGLVSCITPPINRWKSIFNDFPDIPLSTKIKAAFYLYTVKFYSQYQIQLCRFGLIKIAERK</sequence>
<evidence type="ECO:0000313" key="6">
    <source>
        <dbReference type="Proteomes" id="UP000011864"/>
    </source>
</evidence>
<gene>
    <name evidence="5" type="ORF">C427_4206</name>
</gene>
<dbReference type="PANTHER" id="PTHR43179:SF12">
    <property type="entry name" value="GALACTOFURANOSYLTRANSFERASE GLFT2"/>
    <property type="match status" value="1"/>
</dbReference>
<keyword evidence="6" id="KW-1185">Reference proteome</keyword>
<dbReference type="Pfam" id="PF00535">
    <property type="entry name" value="Glycos_transf_2"/>
    <property type="match status" value="1"/>
</dbReference>
<dbReference type="AlphaFoldDB" id="M4RRW1"/>
<comment type="similarity">
    <text evidence="1">Belongs to the glycosyltransferase 2 family.</text>
</comment>
<dbReference type="EMBL" id="CP003837">
    <property type="protein sequence ID" value="AGH46311.1"/>
    <property type="molecule type" value="Genomic_DNA"/>
</dbReference>
<dbReference type="OrthoDB" id="9069044at2"/>